<dbReference type="Proteomes" id="UP001396334">
    <property type="component" value="Unassembled WGS sequence"/>
</dbReference>
<name>A0ABR2QTN6_9ROSI</name>
<evidence type="ECO:0000313" key="2">
    <source>
        <dbReference type="Proteomes" id="UP001396334"/>
    </source>
</evidence>
<evidence type="ECO:0000313" key="1">
    <source>
        <dbReference type="EMBL" id="KAK9004108.1"/>
    </source>
</evidence>
<dbReference type="EMBL" id="JBBPBN010000031">
    <property type="protein sequence ID" value="KAK9004108.1"/>
    <property type="molecule type" value="Genomic_DNA"/>
</dbReference>
<accession>A0ABR2QTN6</accession>
<protein>
    <submittedName>
        <fullName evidence="1">Uncharacterized protein</fullName>
    </submittedName>
</protein>
<keyword evidence="2" id="KW-1185">Reference proteome</keyword>
<organism evidence="1 2">
    <name type="scientific">Hibiscus sabdariffa</name>
    <name type="common">roselle</name>
    <dbReference type="NCBI Taxonomy" id="183260"/>
    <lineage>
        <taxon>Eukaryota</taxon>
        <taxon>Viridiplantae</taxon>
        <taxon>Streptophyta</taxon>
        <taxon>Embryophyta</taxon>
        <taxon>Tracheophyta</taxon>
        <taxon>Spermatophyta</taxon>
        <taxon>Magnoliopsida</taxon>
        <taxon>eudicotyledons</taxon>
        <taxon>Gunneridae</taxon>
        <taxon>Pentapetalae</taxon>
        <taxon>rosids</taxon>
        <taxon>malvids</taxon>
        <taxon>Malvales</taxon>
        <taxon>Malvaceae</taxon>
        <taxon>Malvoideae</taxon>
        <taxon>Hibiscus</taxon>
    </lineage>
</organism>
<gene>
    <name evidence="1" type="ORF">V6N11_001918</name>
</gene>
<reference evidence="1 2" key="1">
    <citation type="journal article" date="2024" name="G3 (Bethesda)">
        <title>Genome assembly of Hibiscus sabdariffa L. provides insights into metabolisms of medicinal natural products.</title>
        <authorList>
            <person name="Kim T."/>
        </authorList>
    </citation>
    <scope>NUCLEOTIDE SEQUENCE [LARGE SCALE GENOMIC DNA]</scope>
    <source>
        <strain evidence="1">TK-2024</strain>
        <tissue evidence="1">Old leaves</tissue>
    </source>
</reference>
<proteinExistence type="predicted"/>
<sequence>MVATSPSGGCLVMKGWGGARSALNGWPQEACARGGDGLAKVAPHSLLFPPKLGALLGNTSRVADHGANWWVVVSGNRAEVGS</sequence>
<comment type="caution">
    <text evidence="1">The sequence shown here is derived from an EMBL/GenBank/DDBJ whole genome shotgun (WGS) entry which is preliminary data.</text>
</comment>